<evidence type="ECO:0000313" key="2">
    <source>
        <dbReference type="Proteomes" id="UP000007800"/>
    </source>
</evidence>
<organism evidence="2">
    <name type="scientific">Perkinsus marinus (strain ATCC 50983 / TXsc)</name>
    <dbReference type="NCBI Taxonomy" id="423536"/>
    <lineage>
        <taxon>Eukaryota</taxon>
        <taxon>Sar</taxon>
        <taxon>Alveolata</taxon>
        <taxon>Perkinsozoa</taxon>
        <taxon>Perkinsea</taxon>
        <taxon>Perkinsida</taxon>
        <taxon>Perkinsidae</taxon>
        <taxon>Perkinsus</taxon>
    </lineage>
</organism>
<dbReference type="EMBL" id="GG676180">
    <property type="protein sequence ID" value="EER12054.1"/>
    <property type="molecule type" value="Genomic_DNA"/>
</dbReference>
<dbReference type="Proteomes" id="UP000007800">
    <property type="component" value="Unassembled WGS sequence"/>
</dbReference>
<protein>
    <submittedName>
        <fullName evidence="1">Uncharacterized protein</fullName>
    </submittedName>
</protein>
<name>C5KU12_PERM5</name>
<dbReference type="RefSeq" id="XP_002780259.1">
    <property type="nucleotide sequence ID" value="XM_002780213.1"/>
</dbReference>
<dbReference type="AlphaFoldDB" id="C5KU12"/>
<sequence>MSARDWEFRQRDAYVVWEADVGSRENADVRLRRMLVNSSEMNIAIHKALNVIERIPIAWNWSDPLVTRVAYEKKRKVLASGKEGSEEFGESERSGFGFGEKMGKIANLLRNFFWMIPDDYELGHRFESPRRLELLRPSVVVA</sequence>
<dbReference type="InParanoid" id="C5KU12"/>
<evidence type="ECO:0000313" key="1">
    <source>
        <dbReference type="EMBL" id="EER12054.1"/>
    </source>
</evidence>
<dbReference type="GeneID" id="9060967"/>
<keyword evidence="2" id="KW-1185">Reference proteome</keyword>
<accession>C5KU12</accession>
<proteinExistence type="predicted"/>
<reference evidence="1 2" key="1">
    <citation type="submission" date="2008-07" db="EMBL/GenBank/DDBJ databases">
        <authorList>
            <person name="El-Sayed N."/>
            <person name="Caler E."/>
            <person name="Inman J."/>
            <person name="Amedeo P."/>
            <person name="Hass B."/>
            <person name="Wortman J."/>
        </authorList>
    </citation>
    <scope>NUCLEOTIDE SEQUENCE [LARGE SCALE GENOMIC DNA]</scope>
    <source>
        <strain evidence="2">ATCC 50983 / TXsc</strain>
    </source>
</reference>
<gene>
    <name evidence="1" type="ORF">Pmar_PMAR019160</name>
</gene>